<dbReference type="Gene3D" id="1.10.3720.10">
    <property type="entry name" value="MetI-like"/>
    <property type="match status" value="1"/>
</dbReference>
<dbReference type="Proteomes" id="UP000600101">
    <property type="component" value="Unassembled WGS sequence"/>
</dbReference>
<dbReference type="Pfam" id="PF00528">
    <property type="entry name" value="BPD_transp_1"/>
    <property type="match status" value="1"/>
</dbReference>
<protein>
    <submittedName>
        <fullName evidence="10">ABC transporter permease</fullName>
    </submittedName>
</protein>
<evidence type="ECO:0000313" key="11">
    <source>
        <dbReference type="Proteomes" id="UP000600101"/>
    </source>
</evidence>
<evidence type="ECO:0000256" key="4">
    <source>
        <dbReference type="ARBA" id="ARBA00022475"/>
    </source>
</evidence>
<feature type="transmembrane region" description="Helical" evidence="8">
    <location>
        <begin position="210"/>
        <end position="231"/>
    </location>
</feature>
<sequence length="297" mass="32856">MTQVTIAKAEAPAAAPRRAVRRLDHRTRSRITAWMLGGITLLFLLYQWLPILTLGLLSFSGPTGGTTFPMNGVSLHWYRELWDASIMNDFKPPLARSFLLALACSATTVVLAVMAAQAVRGRFRGNGLFFYLLLLGIMAPGILVGFGFALLMRLMGIELSWDTTAFVTHVTWTLPFGFLTMLAVFNRFDARLEEAALTLGASRLTTFRRVTLPIVLPGVMGAGLFGFSLSYDEYPRSLFTTGADLTLPLAVMAQLDRQLTPELYAIGTTTTAFSFIAIGIFTFAFWVLRRRVQARKP</sequence>
<name>A0A9X0R2T6_9PROT</name>
<evidence type="ECO:0000256" key="7">
    <source>
        <dbReference type="ARBA" id="ARBA00023136"/>
    </source>
</evidence>
<evidence type="ECO:0000259" key="9">
    <source>
        <dbReference type="PROSITE" id="PS50928"/>
    </source>
</evidence>
<organism evidence="10 11">
    <name type="scientific">Siccirubricoccus deserti</name>
    <dbReference type="NCBI Taxonomy" id="2013562"/>
    <lineage>
        <taxon>Bacteria</taxon>
        <taxon>Pseudomonadati</taxon>
        <taxon>Pseudomonadota</taxon>
        <taxon>Alphaproteobacteria</taxon>
        <taxon>Acetobacterales</taxon>
        <taxon>Roseomonadaceae</taxon>
        <taxon>Siccirubricoccus</taxon>
    </lineage>
</organism>
<keyword evidence="7 8" id="KW-0472">Membrane</keyword>
<feature type="transmembrane region" description="Helical" evidence="8">
    <location>
        <begin position="31"/>
        <end position="49"/>
    </location>
</feature>
<evidence type="ECO:0000256" key="2">
    <source>
        <dbReference type="ARBA" id="ARBA00007069"/>
    </source>
</evidence>
<dbReference type="PANTHER" id="PTHR43848">
    <property type="entry name" value="PUTRESCINE TRANSPORT SYSTEM PERMEASE PROTEIN POTI"/>
    <property type="match status" value="1"/>
</dbReference>
<dbReference type="PANTHER" id="PTHR43848:SF2">
    <property type="entry name" value="PUTRESCINE TRANSPORT SYSTEM PERMEASE PROTEIN POTI"/>
    <property type="match status" value="1"/>
</dbReference>
<feature type="domain" description="ABC transmembrane type-1" evidence="9">
    <location>
        <begin position="94"/>
        <end position="285"/>
    </location>
</feature>
<dbReference type="InterPro" id="IPR051789">
    <property type="entry name" value="Bact_Polyamine_Transport"/>
</dbReference>
<keyword evidence="11" id="KW-1185">Reference proteome</keyword>
<dbReference type="AlphaFoldDB" id="A0A9X0R2T6"/>
<keyword evidence="5 8" id="KW-0812">Transmembrane</keyword>
<dbReference type="GO" id="GO:0005886">
    <property type="term" value="C:plasma membrane"/>
    <property type="evidence" value="ECO:0007669"/>
    <property type="project" value="UniProtKB-SubCell"/>
</dbReference>
<evidence type="ECO:0000256" key="3">
    <source>
        <dbReference type="ARBA" id="ARBA00022448"/>
    </source>
</evidence>
<keyword evidence="4" id="KW-1003">Cell membrane</keyword>
<feature type="transmembrane region" description="Helical" evidence="8">
    <location>
        <begin position="263"/>
        <end position="288"/>
    </location>
</feature>
<dbReference type="PROSITE" id="PS50928">
    <property type="entry name" value="ABC_TM1"/>
    <property type="match status" value="1"/>
</dbReference>
<dbReference type="InterPro" id="IPR000515">
    <property type="entry name" value="MetI-like"/>
</dbReference>
<dbReference type="SUPFAM" id="SSF161098">
    <property type="entry name" value="MetI-like"/>
    <property type="match status" value="1"/>
</dbReference>
<feature type="transmembrane region" description="Helical" evidence="8">
    <location>
        <begin position="128"/>
        <end position="152"/>
    </location>
</feature>
<comment type="subcellular location">
    <subcellularLocation>
        <location evidence="1 8">Cell membrane</location>
        <topology evidence="1 8">Multi-pass membrane protein</topology>
    </subcellularLocation>
</comment>
<keyword evidence="6 8" id="KW-1133">Transmembrane helix</keyword>
<gene>
    <name evidence="10" type="ORF">H7965_20990</name>
</gene>
<reference evidence="10" key="1">
    <citation type="submission" date="2020-08" db="EMBL/GenBank/DDBJ databases">
        <authorList>
            <person name="Hu Y."/>
            <person name="Nguyen S.V."/>
            <person name="Li F."/>
            <person name="Fanning S."/>
        </authorList>
    </citation>
    <scope>NUCLEOTIDE SEQUENCE</scope>
    <source>
        <strain evidence="10">SYSU D8009</strain>
    </source>
</reference>
<accession>A0A9X0R2T6</accession>
<evidence type="ECO:0000256" key="5">
    <source>
        <dbReference type="ARBA" id="ARBA00022692"/>
    </source>
</evidence>
<dbReference type="RefSeq" id="WP_186772541.1">
    <property type="nucleotide sequence ID" value="NZ_JACOMF010000035.1"/>
</dbReference>
<dbReference type="GO" id="GO:0055085">
    <property type="term" value="P:transmembrane transport"/>
    <property type="evidence" value="ECO:0007669"/>
    <property type="project" value="InterPro"/>
</dbReference>
<proteinExistence type="inferred from homology"/>
<evidence type="ECO:0000313" key="10">
    <source>
        <dbReference type="EMBL" id="MBC4017783.1"/>
    </source>
</evidence>
<dbReference type="InterPro" id="IPR035906">
    <property type="entry name" value="MetI-like_sf"/>
</dbReference>
<comment type="similarity">
    <text evidence="2">Belongs to the binding-protein-dependent transport system permease family. CysTW subfamily.</text>
</comment>
<keyword evidence="3 8" id="KW-0813">Transport</keyword>
<feature type="transmembrane region" description="Helical" evidence="8">
    <location>
        <begin position="97"/>
        <end position="116"/>
    </location>
</feature>
<evidence type="ECO:0000256" key="6">
    <source>
        <dbReference type="ARBA" id="ARBA00022989"/>
    </source>
</evidence>
<dbReference type="CDD" id="cd06261">
    <property type="entry name" value="TM_PBP2"/>
    <property type="match status" value="1"/>
</dbReference>
<evidence type="ECO:0000256" key="8">
    <source>
        <dbReference type="RuleBase" id="RU363032"/>
    </source>
</evidence>
<comment type="caution">
    <text evidence="10">The sequence shown here is derived from an EMBL/GenBank/DDBJ whole genome shotgun (WGS) entry which is preliminary data.</text>
</comment>
<evidence type="ECO:0000256" key="1">
    <source>
        <dbReference type="ARBA" id="ARBA00004651"/>
    </source>
</evidence>
<dbReference type="EMBL" id="JACOMF010000035">
    <property type="protein sequence ID" value="MBC4017783.1"/>
    <property type="molecule type" value="Genomic_DNA"/>
</dbReference>
<feature type="transmembrane region" description="Helical" evidence="8">
    <location>
        <begin position="172"/>
        <end position="189"/>
    </location>
</feature>